<evidence type="ECO:0000313" key="2">
    <source>
        <dbReference type="EMBL" id="OAP60184.1"/>
    </source>
</evidence>
<sequence length="164" mass="18656">MTNDPQTVRATKRKRPESFNAHSPEPAKQARLPTPTSTQAREALSDQFGLEMDPGDFKMLCGYLCALLNWGYRIHVHDIDAFVVLHLLYLSQLPQFEETQLASPSWATPSYHQWFAAQDLAAHGFSRATHPIIDARRLRAIGEENPCTFRLAALALEYIQEHRL</sequence>
<dbReference type="RefSeq" id="XP_018693551.1">
    <property type="nucleotide sequence ID" value="XM_018836698.1"/>
</dbReference>
<organism evidence="2 3">
    <name type="scientific">Fonsecaea erecta</name>
    <dbReference type="NCBI Taxonomy" id="1367422"/>
    <lineage>
        <taxon>Eukaryota</taxon>
        <taxon>Fungi</taxon>
        <taxon>Dikarya</taxon>
        <taxon>Ascomycota</taxon>
        <taxon>Pezizomycotina</taxon>
        <taxon>Eurotiomycetes</taxon>
        <taxon>Chaetothyriomycetidae</taxon>
        <taxon>Chaetothyriales</taxon>
        <taxon>Herpotrichiellaceae</taxon>
        <taxon>Fonsecaea</taxon>
    </lineage>
</organism>
<accession>A0A178ZK67</accession>
<dbReference type="Proteomes" id="UP000078343">
    <property type="component" value="Unassembled WGS sequence"/>
</dbReference>
<name>A0A178ZK67_9EURO</name>
<proteinExistence type="predicted"/>
<dbReference type="EMBL" id="LVYI01000004">
    <property type="protein sequence ID" value="OAP60184.1"/>
    <property type="molecule type" value="Genomic_DNA"/>
</dbReference>
<protein>
    <submittedName>
        <fullName evidence="2">Uncharacterized protein</fullName>
    </submittedName>
</protein>
<evidence type="ECO:0000256" key="1">
    <source>
        <dbReference type="SAM" id="MobiDB-lite"/>
    </source>
</evidence>
<evidence type="ECO:0000313" key="3">
    <source>
        <dbReference type="Proteomes" id="UP000078343"/>
    </source>
</evidence>
<reference evidence="2 3" key="1">
    <citation type="submission" date="2016-04" db="EMBL/GenBank/DDBJ databases">
        <title>Draft genome of Fonsecaea erecta CBS 125763.</title>
        <authorList>
            <person name="Weiss V.A."/>
            <person name="Vicente V.A."/>
            <person name="Raittz R.T."/>
            <person name="Moreno L.F."/>
            <person name="De Souza E.M."/>
            <person name="Pedrosa F.O."/>
            <person name="Steffens M.B."/>
            <person name="Faoro H."/>
            <person name="Tadra-Sfeir M.Z."/>
            <person name="Najafzadeh M.J."/>
            <person name="Felipe M.S."/>
            <person name="Teixeira M."/>
            <person name="Sun J."/>
            <person name="Xi L."/>
            <person name="Gomes R."/>
            <person name="De Azevedo C.M."/>
            <person name="Salgado C.G."/>
            <person name="Da Silva M.B."/>
            <person name="Nascimento M.F."/>
            <person name="Queiroz-Telles F."/>
            <person name="Attili D.S."/>
            <person name="Gorbushina A."/>
        </authorList>
    </citation>
    <scope>NUCLEOTIDE SEQUENCE [LARGE SCALE GENOMIC DNA]</scope>
    <source>
        <strain evidence="2 3">CBS 125763</strain>
    </source>
</reference>
<dbReference type="AlphaFoldDB" id="A0A178ZK67"/>
<keyword evidence="3" id="KW-1185">Reference proteome</keyword>
<comment type="caution">
    <text evidence="2">The sequence shown here is derived from an EMBL/GenBank/DDBJ whole genome shotgun (WGS) entry which is preliminary data.</text>
</comment>
<dbReference type="OrthoDB" id="4684492at2759"/>
<feature type="region of interest" description="Disordered" evidence="1">
    <location>
        <begin position="1"/>
        <end position="40"/>
    </location>
</feature>
<gene>
    <name evidence="2" type="ORF">AYL99_05186</name>
</gene>
<dbReference type="GeneID" id="30009354"/>